<gene>
    <name evidence="2" type="ORF">A4U43_C05F35390</name>
</gene>
<dbReference type="OMA" id="KGCSGLH"/>
<organism evidence="2 3">
    <name type="scientific">Asparagus officinalis</name>
    <name type="common">Garden asparagus</name>
    <dbReference type="NCBI Taxonomy" id="4686"/>
    <lineage>
        <taxon>Eukaryota</taxon>
        <taxon>Viridiplantae</taxon>
        <taxon>Streptophyta</taxon>
        <taxon>Embryophyta</taxon>
        <taxon>Tracheophyta</taxon>
        <taxon>Spermatophyta</taxon>
        <taxon>Magnoliopsida</taxon>
        <taxon>Liliopsida</taxon>
        <taxon>Asparagales</taxon>
        <taxon>Asparagaceae</taxon>
        <taxon>Asparagoideae</taxon>
        <taxon>Asparagus</taxon>
    </lineage>
</organism>
<protein>
    <submittedName>
        <fullName evidence="2">Uncharacterized protein</fullName>
    </submittedName>
</protein>
<dbReference type="PANTHER" id="PTHR33972:SF2">
    <property type="entry name" value="OS04G0606700 PROTEIN"/>
    <property type="match status" value="1"/>
</dbReference>
<feature type="region of interest" description="Disordered" evidence="1">
    <location>
        <begin position="49"/>
        <end position="72"/>
    </location>
</feature>
<dbReference type="Gramene" id="ONK70595">
    <property type="protein sequence ID" value="ONK70595"/>
    <property type="gene ID" value="A4U43_C05F35390"/>
</dbReference>
<feature type="region of interest" description="Disordered" evidence="1">
    <location>
        <begin position="140"/>
        <end position="188"/>
    </location>
</feature>
<sequence>MARILSQTLIRESQALIHDPPPSSRSPFFASRFINLRSRSKRPEKAQLLELDLGPEEPESGSGSGSENRGKRRLQEAIHAIIIRRAAPDWIPFVPGSSFWVPPATKRSPLTDEEELSFSSPRGWPSFSYFVDGVLPHTVDNRPDKVSNVSEKMENSLEKASISPEKATPKSDDEESGFKCADKISSSE</sequence>
<dbReference type="AlphaFoldDB" id="A0A5P1EWZ0"/>
<feature type="compositionally biased region" description="Basic and acidic residues" evidence="1">
    <location>
        <begin position="140"/>
        <end position="157"/>
    </location>
</feature>
<reference evidence="3" key="1">
    <citation type="journal article" date="2017" name="Nat. Commun.">
        <title>The asparagus genome sheds light on the origin and evolution of a young Y chromosome.</title>
        <authorList>
            <person name="Harkess A."/>
            <person name="Zhou J."/>
            <person name="Xu C."/>
            <person name="Bowers J.E."/>
            <person name="Van der Hulst R."/>
            <person name="Ayyampalayam S."/>
            <person name="Mercati F."/>
            <person name="Riccardi P."/>
            <person name="McKain M.R."/>
            <person name="Kakrana A."/>
            <person name="Tang H."/>
            <person name="Ray J."/>
            <person name="Groenendijk J."/>
            <person name="Arikit S."/>
            <person name="Mathioni S.M."/>
            <person name="Nakano M."/>
            <person name="Shan H."/>
            <person name="Telgmann-Rauber A."/>
            <person name="Kanno A."/>
            <person name="Yue Z."/>
            <person name="Chen H."/>
            <person name="Li W."/>
            <person name="Chen Y."/>
            <person name="Xu X."/>
            <person name="Zhang Y."/>
            <person name="Luo S."/>
            <person name="Chen H."/>
            <person name="Gao J."/>
            <person name="Mao Z."/>
            <person name="Pires J.C."/>
            <person name="Luo M."/>
            <person name="Kudrna D."/>
            <person name="Wing R.A."/>
            <person name="Meyers B.C."/>
            <person name="Yi K."/>
            <person name="Kong H."/>
            <person name="Lavrijsen P."/>
            <person name="Sunseri F."/>
            <person name="Falavigna A."/>
            <person name="Ye Y."/>
            <person name="Leebens-Mack J.H."/>
            <person name="Chen G."/>
        </authorList>
    </citation>
    <scope>NUCLEOTIDE SEQUENCE [LARGE SCALE GENOMIC DNA]</scope>
    <source>
        <strain evidence="3">cv. DH0086</strain>
    </source>
</reference>
<dbReference type="Proteomes" id="UP000243459">
    <property type="component" value="Chromosome 5"/>
</dbReference>
<evidence type="ECO:0000313" key="2">
    <source>
        <dbReference type="EMBL" id="ONK70595.1"/>
    </source>
</evidence>
<accession>A0A5P1EWZ0</accession>
<dbReference type="PANTHER" id="PTHR33972">
    <property type="entry name" value="EXPRESSED PROTEIN"/>
    <property type="match status" value="1"/>
</dbReference>
<evidence type="ECO:0000256" key="1">
    <source>
        <dbReference type="SAM" id="MobiDB-lite"/>
    </source>
</evidence>
<proteinExistence type="predicted"/>
<dbReference type="EMBL" id="CM007385">
    <property type="protein sequence ID" value="ONK70595.1"/>
    <property type="molecule type" value="Genomic_DNA"/>
</dbReference>
<evidence type="ECO:0000313" key="3">
    <source>
        <dbReference type="Proteomes" id="UP000243459"/>
    </source>
</evidence>
<name>A0A5P1EWZ0_ASPOF</name>
<dbReference type="OrthoDB" id="1095098at2759"/>
<feature type="compositionally biased region" description="Basic and acidic residues" evidence="1">
    <location>
        <begin position="167"/>
        <end position="182"/>
    </location>
</feature>
<keyword evidence="3" id="KW-1185">Reference proteome</keyword>